<dbReference type="Proteomes" id="UP001283361">
    <property type="component" value="Unassembled WGS sequence"/>
</dbReference>
<evidence type="ECO:0000313" key="3">
    <source>
        <dbReference type="Proteomes" id="UP001283361"/>
    </source>
</evidence>
<accession>A0AAE1E8G4</accession>
<gene>
    <name evidence="2" type="ORF">RRG08_052436</name>
</gene>
<comment type="caution">
    <text evidence="2">The sequence shown here is derived from an EMBL/GenBank/DDBJ whole genome shotgun (WGS) entry which is preliminary data.</text>
</comment>
<protein>
    <submittedName>
        <fullName evidence="2">Uncharacterized protein</fullName>
    </submittedName>
</protein>
<keyword evidence="3" id="KW-1185">Reference proteome</keyword>
<reference evidence="2" key="1">
    <citation type="journal article" date="2023" name="G3 (Bethesda)">
        <title>A reference genome for the long-term kleptoplast-retaining sea slug Elysia crispata morphotype clarki.</title>
        <authorList>
            <person name="Eastman K.E."/>
            <person name="Pendleton A.L."/>
            <person name="Shaikh M.A."/>
            <person name="Suttiyut T."/>
            <person name="Ogas R."/>
            <person name="Tomko P."/>
            <person name="Gavelis G."/>
            <person name="Widhalm J.R."/>
            <person name="Wisecaver J.H."/>
        </authorList>
    </citation>
    <scope>NUCLEOTIDE SEQUENCE</scope>
    <source>
        <strain evidence="2">ECLA1</strain>
    </source>
</reference>
<name>A0AAE1E8G4_9GAST</name>
<proteinExistence type="predicted"/>
<organism evidence="2 3">
    <name type="scientific">Elysia crispata</name>
    <name type="common">lettuce slug</name>
    <dbReference type="NCBI Taxonomy" id="231223"/>
    <lineage>
        <taxon>Eukaryota</taxon>
        <taxon>Metazoa</taxon>
        <taxon>Spiralia</taxon>
        <taxon>Lophotrochozoa</taxon>
        <taxon>Mollusca</taxon>
        <taxon>Gastropoda</taxon>
        <taxon>Heterobranchia</taxon>
        <taxon>Euthyneura</taxon>
        <taxon>Panpulmonata</taxon>
        <taxon>Sacoglossa</taxon>
        <taxon>Placobranchoidea</taxon>
        <taxon>Plakobranchidae</taxon>
        <taxon>Elysia</taxon>
    </lineage>
</organism>
<evidence type="ECO:0000256" key="1">
    <source>
        <dbReference type="SAM" id="MobiDB-lite"/>
    </source>
</evidence>
<dbReference type="AlphaFoldDB" id="A0AAE1E8G4"/>
<feature type="region of interest" description="Disordered" evidence="1">
    <location>
        <begin position="45"/>
        <end position="77"/>
    </location>
</feature>
<evidence type="ECO:0000313" key="2">
    <source>
        <dbReference type="EMBL" id="KAK3797837.1"/>
    </source>
</evidence>
<sequence>MRRMVRWYRRCHWGRVDLAGYGSDGQTRPITRHSVWMADESSAMYHSGKNSRSHSNARSDYRSETLPPLRTRGSFML</sequence>
<dbReference type="EMBL" id="JAWDGP010000740">
    <property type="protein sequence ID" value="KAK3797837.1"/>
    <property type="molecule type" value="Genomic_DNA"/>
</dbReference>